<keyword evidence="1" id="KW-0472">Membrane</keyword>
<gene>
    <name evidence="2" type="ORF">Tci_850099</name>
</gene>
<organism evidence="2">
    <name type="scientific">Tanacetum cinerariifolium</name>
    <name type="common">Dalmatian daisy</name>
    <name type="synonym">Chrysanthemum cinerariifolium</name>
    <dbReference type="NCBI Taxonomy" id="118510"/>
    <lineage>
        <taxon>Eukaryota</taxon>
        <taxon>Viridiplantae</taxon>
        <taxon>Streptophyta</taxon>
        <taxon>Embryophyta</taxon>
        <taxon>Tracheophyta</taxon>
        <taxon>Spermatophyta</taxon>
        <taxon>Magnoliopsida</taxon>
        <taxon>eudicotyledons</taxon>
        <taxon>Gunneridae</taxon>
        <taxon>Pentapetalae</taxon>
        <taxon>asterids</taxon>
        <taxon>campanulids</taxon>
        <taxon>Asterales</taxon>
        <taxon>Asteraceae</taxon>
        <taxon>Asteroideae</taxon>
        <taxon>Anthemideae</taxon>
        <taxon>Anthemidinae</taxon>
        <taxon>Tanacetum</taxon>
    </lineage>
</organism>
<proteinExistence type="predicted"/>
<accession>A0A699QSH8</accession>
<name>A0A699QSH8_TANCI</name>
<protein>
    <submittedName>
        <fullName evidence="2">Uncharacterized protein</fullName>
    </submittedName>
</protein>
<evidence type="ECO:0000313" key="2">
    <source>
        <dbReference type="EMBL" id="GFC78129.1"/>
    </source>
</evidence>
<reference evidence="2" key="1">
    <citation type="journal article" date="2019" name="Sci. Rep.">
        <title>Draft genome of Tanacetum cinerariifolium, the natural source of mosquito coil.</title>
        <authorList>
            <person name="Yamashiro T."/>
            <person name="Shiraishi A."/>
            <person name="Satake H."/>
            <person name="Nakayama K."/>
        </authorList>
    </citation>
    <scope>NUCLEOTIDE SEQUENCE</scope>
</reference>
<keyword evidence="1" id="KW-1133">Transmembrane helix</keyword>
<evidence type="ECO:0000256" key="1">
    <source>
        <dbReference type="SAM" id="Phobius"/>
    </source>
</evidence>
<keyword evidence="1" id="KW-0812">Transmembrane</keyword>
<dbReference type="EMBL" id="BKCJ011064190">
    <property type="protein sequence ID" value="GFC78129.1"/>
    <property type="molecule type" value="Genomic_DNA"/>
</dbReference>
<sequence length="102" mass="11207">MGTIEVVVILVKGHTFPTNVKVHPVDEMALVSTTLFLLFKLGCDPLALESKFTPVEESTCVLETTFVEDVVLMGVFDEGICSVNLIFLLLFFGVTLAEFLSH</sequence>
<dbReference type="AlphaFoldDB" id="A0A699QSH8"/>
<feature type="transmembrane region" description="Helical" evidence="1">
    <location>
        <begin position="82"/>
        <end position="100"/>
    </location>
</feature>
<comment type="caution">
    <text evidence="2">The sequence shown here is derived from an EMBL/GenBank/DDBJ whole genome shotgun (WGS) entry which is preliminary data.</text>
</comment>